<proteinExistence type="predicted"/>
<name>A0A5E4GJE6_PRUDU</name>
<evidence type="ECO:0000313" key="1">
    <source>
        <dbReference type="EMBL" id="VVA39668.1"/>
    </source>
</evidence>
<dbReference type="Gramene" id="VVA39668">
    <property type="protein sequence ID" value="VVA39668"/>
    <property type="gene ID" value="Prudul26B001714"/>
</dbReference>
<accession>A0A5E4GJE6</accession>
<dbReference type="InParanoid" id="A0A5E4GJE6"/>
<evidence type="ECO:0000313" key="2">
    <source>
        <dbReference type="Proteomes" id="UP000327085"/>
    </source>
</evidence>
<dbReference type="Proteomes" id="UP000327085">
    <property type="component" value="Unassembled WGS sequence"/>
</dbReference>
<dbReference type="AlphaFoldDB" id="A0A5E4GJE6"/>
<sequence length="225" mass="25745">MRWRVVRLRQEFYVDIFFSETGEWRESVNVVCGLRNYFDIKTAGVACNGKLYFSGSDHASSYILELDPFQDISNGDGDGNHIIVDKCRFSLAPLDMSSEVRGNSISLYRVLGACRGHLRVTEFVLGGDNLKWRLVVDKVPFFEVDSSYYEDVSLTPLDECAKTAIGFHPSIGDTIYVDAQKITRWNFGARMFELVPEIPSQDSRWNLNYIHPFVLPWWPTPVLSL</sequence>
<organism evidence="1 2">
    <name type="scientific">Prunus dulcis</name>
    <name type="common">Almond</name>
    <name type="synonym">Amygdalus dulcis</name>
    <dbReference type="NCBI Taxonomy" id="3755"/>
    <lineage>
        <taxon>Eukaryota</taxon>
        <taxon>Viridiplantae</taxon>
        <taxon>Streptophyta</taxon>
        <taxon>Embryophyta</taxon>
        <taxon>Tracheophyta</taxon>
        <taxon>Spermatophyta</taxon>
        <taxon>Magnoliopsida</taxon>
        <taxon>eudicotyledons</taxon>
        <taxon>Gunneridae</taxon>
        <taxon>Pentapetalae</taxon>
        <taxon>rosids</taxon>
        <taxon>fabids</taxon>
        <taxon>Rosales</taxon>
        <taxon>Rosaceae</taxon>
        <taxon>Amygdaloideae</taxon>
        <taxon>Amygdaleae</taxon>
        <taxon>Prunus</taxon>
    </lineage>
</organism>
<reference evidence="2" key="1">
    <citation type="journal article" date="2020" name="Plant J.">
        <title>Transposons played a major role in the diversification between the closely related almond and peach genomes: results from the almond genome sequence.</title>
        <authorList>
            <person name="Alioto T."/>
            <person name="Alexiou K.G."/>
            <person name="Bardil A."/>
            <person name="Barteri F."/>
            <person name="Castanera R."/>
            <person name="Cruz F."/>
            <person name="Dhingra A."/>
            <person name="Duval H."/>
            <person name="Fernandez I Marti A."/>
            <person name="Frias L."/>
            <person name="Galan B."/>
            <person name="Garcia J.L."/>
            <person name="Howad W."/>
            <person name="Gomez-Garrido J."/>
            <person name="Gut M."/>
            <person name="Julca I."/>
            <person name="Morata J."/>
            <person name="Puigdomenech P."/>
            <person name="Ribeca P."/>
            <person name="Rubio Cabetas M.J."/>
            <person name="Vlasova A."/>
            <person name="Wirthensohn M."/>
            <person name="Garcia-Mas J."/>
            <person name="Gabaldon T."/>
            <person name="Casacuberta J.M."/>
            <person name="Arus P."/>
        </authorList>
    </citation>
    <scope>NUCLEOTIDE SEQUENCE [LARGE SCALE GENOMIC DNA]</scope>
    <source>
        <strain evidence="2">cv. Texas</strain>
    </source>
</reference>
<protein>
    <submittedName>
        <fullName evidence="1">PREDICTED: F-box</fullName>
    </submittedName>
</protein>
<gene>
    <name evidence="1" type="ORF">ALMOND_2B001714</name>
</gene>
<dbReference type="EMBL" id="CABIKO010000829">
    <property type="protein sequence ID" value="VVA39668.1"/>
    <property type="molecule type" value="Genomic_DNA"/>
</dbReference>